<comment type="caution">
    <text evidence="5">The sequence shown here is derived from an EMBL/GenBank/DDBJ whole genome shotgun (WGS) entry which is preliminary data.</text>
</comment>
<dbReference type="Gene3D" id="1.10.10.10">
    <property type="entry name" value="Winged helix-like DNA-binding domain superfamily/Winged helix DNA-binding domain"/>
    <property type="match status" value="1"/>
</dbReference>
<keyword evidence="1 5" id="KW-0489">Methyltransferase</keyword>
<keyword evidence="6" id="KW-1185">Reference proteome</keyword>
<sequence>MGSNLTDAATAVQVLKQVVENPEQFTSHAQEITSLARRAVTTLETPFEAFQRLAYSALPLVTTRIAQQHQILKTLTENAEQNGRSTSTAELAKKTSIAQPVLESLLEYMATQHIVEMVTLQEYKPSRRSYMLLDPLFTVGVAHFHDHCLPAHTALNSFLKDKGGARTSFEKGHHTDTDFYEWLDSRPEDAGVFHRFMEMQFSSLPTWLDVLDFGAECGRDTTADTPIFVDVGGGNGQQCVSLQQRYPDIKGRIVLQDRPRILANAITGERVEKMDYDFFTEQPVKDARAYYFRQIFHNNDDESCIQILKSHIPAMGPSSVLLIDDKVLADDAGERAEYTSGLGVSMLCMFNALERRESQWRNLLGSVGLRIKDIKRFTKFGDSVIVAAKD</sequence>
<dbReference type="InterPro" id="IPR001077">
    <property type="entry name" value="COMT_C"/>
</dbReference>
<evidence type="ECO:0000259" key="4">
    <source>
        <dbReference type="Pfam" id="PF00891"/>
    </source>
</evidence>
<evidence type="ECO:0000313" key="5">
    <source>
        <dbReference type="EMBL" id="RJE19896.1"/>
    </source>
</evidence>
<accession>A0A3A2ZAF8</accession>
<feature type="domain" description="O-methyltransferase C-terminal" evidence="4">
    <location>
        <begin position="227"/>
        <end position="369"/>
    </location>
</feature>
<dbReference type="InterPro" id="IPR036390">
    <property type="entry name" value="WH_DNA-bd_sf"/>
</dbReference>
<dbReference type="OrthoDB" id="2410195at2759"/>
<keyword evidence="3" id="KW-0949">S-adenosyl-L-methionine</keyword>
<dbReference type="EMBL" id="MVGC01000359">
    <property type="protein sequence ID" value="RJE19896.1"/>
    <property type="molecule type" value="Genomic_DNA"/>
</dbReference>
<dbReference type="PROSITE" id="PS51683">
    <property type="entry name" value="SAM_OMT_II"/>
    <property type="match status" value="1"/>
</dbReference>
<dbReference type="GO" id="GO:0008171">
    <property type="term" value="F:O-methyltransferase activity"/>
    <property type="evidence" value="ECO:0007669"/>
    <property type="project" value="InterPro"/>
</dbReference>
<dbReference type="GO" id="GO:0044550">
    <property type="term" value="P:secondary metabolite biosynthetic process"/>
    <property type="evidence" value="ECO:0007669"/>
    <property type="project" value="UniProtKB-ARBA"/>
</dbReference>
<reference evidence="6" key="1">
    <citation type="submission" date="2017-02" db="EMBL/GenBank/DDBJ databases">
        <authorList>
            <person name="Tafer H."/>
            <person name="Lopandic K."/>
        </authorList>
    </citation>
    <scope>NUCLEOTIDE SEQUENCE [LARGE SCALE GENOMIC DNA]</scope>
    <source>
        <strain evidence="6">CBS 366.77</strain>
    </source>
</reference>
<dbReference type="PANTHER" id="PTHR43712:SF4">
    <property type="entry name" value="O-METHYLTRANSFERASE DOMAIN-CONTAINING PROTEIN"/>
    <property type="match status" value="1"/>
</dbReference>
<dbReference type="SUPFAM" id="SSF46785">
    <property type="entry name" value="Winged helix' DNA-binding domain"/>
    <property type="match status" value="1"/>
</dbReference>
<gene>
    <name evidence="5" type="ORF">PHISCL_07765</name>
</gene>
<dbReference type="Pfam" id="PF00891">
    <property type="entry name" value="Methyltransf_2"/>
    <property type="match status" value="1"/>
</dbReference>
<dbReference type="InterPro" id="IPR016461">
    <property type="entry name" value="COMT-like"/>
</dbReference>
<dbReference type="InterPro" id="IPR029063">
    <property type="entry name" value="SAM-dependent_MTases_sf"/>
</dbReference>
<name>A0A3A2ZAF8_9EURO</name>
<evidence type="ECO:0000256" key="3">
    <source>
        <dbReference type="ARBA" id="ARBA00022691"/>
    </source>
</evidence>
<evidence type="ECO:0000313" key="6">
    <source>
        <dbReference type="Proteomes" id="UP000266188"/>
    </source>
</evidence>
<dbReference type="Proteomes" id="UP000266188">
    <property type="component" value="Unassembled WGS sequence"/>
</dbReference>
<dbReference type="InterPro" id="IPR036388">
    <property type="entry name" value="WH-like_DNA-bd_sf"/>
</dbReference>
<evidence type="ECO:0000256" key="1">
    <source>
        <dbReference type="ARBA" id="ARBA00022603"/>
    </source>
</evidence>
<keyword evidence="2 5" id="KW-0808">Transferase</keyword>
<dbReference type="AlphaFoldDB" id="A0A3A2ZAF8"/>
<protein>
    <submittedName>
        <fullName evidence="5">O-methyltransferase</fullName>
    </submittedName>
</protein>
<dbReference type="SUPFAM" id="SSF53335">
    <property type="entry name" value="S-adenosyl-L-methionine-dependent methyltransferases"/>
    <property type="match status" value="1"/>
</dbReference>
<evidence type="ECO:0000256" key="2">
    <source>
        <dbReference type="ARBA" id="ARBA00022679"/>
    </source>
</evidence>
<organism evidence="5 6">
    <name type="scientific">Aspergillus sclerotialis</name>
    <dbReference type="NCBI Taxonomy" id="2070753"/>
    <lineage>
        <taxon>Eukaryota</taxon>
        <taxon>Fungi</taxon>
        <taxon>Dikarya</taxon>
        <taxon>Ascomycota</taxon>
        <taxon>Pezizomycotina</taxon>
        <taxon>Eurotiomycetes</taxon>
        <taxon>Eurotiomycetidae</taxon>
        <taxon>Eurotiales</taxon>
        <taxon>Aspergillaceae</taxon>
        <taxon>Aspergillus</taxon>
        <taxon>Aspergillus subgen. Polypaecilum</taxon>
    </lineage>
</organism>
<dbReference type="GO" id="GO:0032259">
    <property type="term" value="P:methylation"/>
    <property type="evidence" value="ECO:0007669"/>
    <property type="project" value="UniProtKB-KW"/>
</dbReference>
<proteinExistence type="predicted"/>
<dbReference type="PANTHER" id="PTHR43712">
    <property type="entry name" value="PUTATIVE (AFU_ORTHOLOGUE AFUA_4G14580)-RELATED"/>
    <property type="match status" value="1"/>
</dbReference>
<dbReference type="Gene3D" id="3.40.50.150">
    <property type="entry name" value="Vaccinia Virus protein VP39"/>
    <property type="match status" value="1"/>
</dbReference>